<feature type="transmembrane region" description="Helical" evidence="1">
    <location>
        <begin position="44"/>
        <end position="67"/>
    </location>
</feature>
<name>A0A317EZ62_9SPHI</name>
<dbReference type="AlphaFoldDB" id="A0A317EZ62"/>
<keyword evidence="3" id="KW-1185">Reference proteome</keyword>
<accession>A0A317EZ62</accession>
<evidence type="ECO:0000313" key="2">
    <source>
        <dbReference type="EMBL" id="PWS32134.1"/>
    </source>
</evidence>
<evidence type="ECO:0000256" key="1">
    <source>
        <dbReference type="SAM" id="Phobius"/>
    </source>
</evidence>
<protein>
    <submittedName>
        <fullName evidence="2">Uncharacterized protein</fullName>
    </submittedName>
</protein>
<feature type="transmembrane region" description="Helical" evidence="1">
    <location>
        <begin position="79"/>
        <end position="102"/>
    </location>
</feature>
<sequence length="284" mass="31644">MNDLYYKPSGTVPIAGIITAVVISLITSIGLTIAYIALQWFIPFIYFNFFITFGLGFCIPLGVNLGLGIGKVRSPKTATILATICALFVFYAQWVLFISLMYNASGSMGGGTWVRSSFNLDGFLYAFSHPEIIFKAILELNEVGTISIKHNIISGGFLWFIWVIEAVLIIFIPMLMASSGKASQPFSEQNNKWMKKRDLDGKIKFVENKGELERELSSGNFKILKEHLTEVGDAYATVSIHESPGDQKRYLTVTNISHTVNSKGETKKNDKVIIEHFLITDLSF</sequence>
<feature type="transmembrane region" description="Helical" evidence="1">
    <location>
        <begin position="12"/>
        <end position="38"/>
    </location>
</feature>
<evidence type="ECO:0000313" key="3">
    <source>
        <dbReference type="Proteomes" id="UP000245391"/>
    </source>
</evidence>
<proteinExistence type="predicted"/>
<organism evidence="2 3">
    <name type="scientific">Pedobacter paludis</name>
    <dbReference type="NCBI Taxonomy" id="2203212"/>
    <lineage>
        <taxon>Bacteria</taxon>
        <taxon>Pseudomonadati</taxon>
        <taxon>Bacteroidota</taxon>
        <taxon>Sphingobacteriia</taxon>
        <taxon>Sphingobacteriales</taxon>
        <taxon>Sphingobacteriaceae</taxon>
        <taxon>Pedobacter</taxon>
    </lineage>
</organism>
<comment type="caution">
    <text evidence="2">The sequence shown here is derived from an EMBL/GenBank/DDBJ whole genome shotgun (WGS) entry which is preliminary data.</text>
</comment>
<dbReference type="RefSeq" id="WP_109929583.1">
    <property type="nucleotide sequence ID" value="NZ_QGNY01000003.1"/>
</dbReference>
<feature type="transmembrane region" description="Helical" evidence="1">
    <location>
        <begin position="157"/>
        <end position="177"/>
    </location>
</feature>
<keyword evidence="1" id="KW-0812">Transmembrane</keyword>
<dbReference type="OrthoDB" id="1418911at2"/>
<dbReference type="Proteomes" id="UP000245391">
    <property type="component" value="Unassembled WGS sequence"/>
</dbReference>
<keyword evidence="1" id="KW-1133">Transmembrane helix</keyword>
<keyword evidence="1" id="KW-0472">Membrane</keyword>
<reference evidence="3" key="1">
    <citation type="submission" date="2018-05" db="EMBL/GenBank/DDBJ databases">
        <title>Pedobacter paludis sp. nov., isolated from wetland soil.</title>
        <authorList>
            <person name="Zhang Y."/>
        </authorList>
    </citation>
    <scope>NUCLEOTIDE SEQUENCE [LARGE SCALE GENOMIC DNA]</scope>
    <source>
        <strain evidence="3">R-8</strain>
    </source>
</reference>
<gene>
    <name evidence="2" type="ORF">DF947_10190</name>
</gene>
<dbReference type="EMBL" id="QGNY01000003">
    <property type="protein sequence ID" value="PWS32134.1"/>
    <property type="molecule type" value="Genomic_DNA"/>
</dbReference>